<dbReference type="GeneID" id="80816994"/>
<proteinExistence type="predicted"/>
<dbReference type="Proteomes" id="UP000182932">
    <property type="component" value="Unassembled WGS sequence"/>
</dbReference>
<organism evidence="1 2">
    <name type="scientific">Marinovum algicola</name>
    <dbReference type="NCBI Taxonomy" id="42444"/>
    <lineage>
        <taxon>Bacteria</taxon>
        <taxon>Pseudomonadati</taxon>
        <taxon>Pseudomonadota</taxon>
        <taxon>Alphaproteobacteria</taxon>
        <taxon>Rhodobacterales</taxon>
        <taxon>Roseobacteraceae</taxon>
        <taxon>Marinovum</taxon>
    </lineage>
</organism>
<dbReference type="EMBL" id="FNYY01000002">
    <property type="protein sequence ID" value="SEI82059.1"/>
    <property type="molecule type" value="Genomic_DNA"/>
</dbReference>
<protein>
    <recommendedName>
        <fullName evidence="3">DUF1499 domain-containing protein</fullName>
    </recommendedName>
</protein>
<comment type="caution">
    <text evidence="1">The sequence shown here is derived from an EMBL/GenBank/DDBJ whole genome shotgun (WGS) entry which is preliminary data.</text>
</comment>
<accession>A0A975W7D0</accession>
<dbReference type="AlphaFoldDB" id="A0A975W7D0"/>
<name>A0A975W7D0_9RHOB</name>
<evidence type="ECO:0008006" key="3">
    <source>
        <dbReference type="Google" id="ProtNLM"/>
    </source>
</evidence>
<dbReference type="InterPro" id="IPR010865">
    <property type="entry name" value="DUF1499"/>
</dbReference>
<reference evidence="1 2" key="1">
    <citation type="submission" date="2016-10" db="EMBL/GenBank/DDBJ databases">
        <authorList>
            <person name="Varghese N."/>
            <person name="Submissions S."/>
        </authorList>
    </citation>
    <scope>NUCLEOTIDE SEQUENCE [LARGE SCALE GENOMIC DNA]</scope>
    <source>
        <strain evidence="1 2">FF3</strain>
    </source>
</reference>
<evidence type="ECO:0000313" key="2">
    <source>
        <dbReference type="Proteomes" id="UP000182932"/>
    </source>
</evidence>
<dbReference type="Pfam" id="PF07386">
    <property type="entry name" value="DUF1499"/>
    <property type="match status" value="1"/>
</dbReference>
<keyword evidence="2" id="KW-1185">Reference proteome</keyword>
<evidence type="ECO:0000313" key="1">
    <source>
        <dbReference type="EMBL" id="SEI82059.1"/>
    </source>
</evidence>
<sequence length="144" mass="15761">MKIIYIALLFLDGAVVAGAVWVRFAPDDPARWHVTSSLTDPGHHGGANSHVYREPLAEGGQERFAAFDAVIRATPRTEVLAGSLEEGRITYVTRSKLMGYPDYTTLSLTETPQGAQLEVFSRARYGKSDLGVNRARIEGWLAAL</sequence>
<dbReference type="RefSeq" id="WP_074835022.1">
    <property type="nucleotide sequence ID" value="NZ_CBDCHJ010000006.1"/>
</dbReference>
<gene>
    <name evidence="1" type="ORF">SAMN04487940_102123</name>
</gene>